<dbReference type="GO" id="GO:0140647">
    <property type="term" value="P:P450-containing electron transport chain"/>
    <property type="evidence" value="ECO:0007669"/>
    <property type="project" value="InterPro"/>
</dbReference>
<name>C3UVB9_9BURK</name>
<reference evidence="8" key="1">
    <citation type="journal article" date="2009" name="Appl. Environ. Microbiol.">
        <title>Pathway and evolutionary implications of diphenylamine biodegradation by Burkholderia sp. strain JS667.</title>
        <authorList>
            <person name="Shin K.A."/>
            <person name="Spain J.C."/>
        </authorList>
    </citation>
    <scope>NUCLEOTIDE SEQUENCE</scope>
    <source>
        <strain evidence="8">JS667</strain>
    </source>
</reference>
<sequence length="106" mass="11081">MIAVTFLSEDGTSQVRSAALGTTLMRIAVQSGVQGILAECGGACACATCHVIVDASWVAAAGPANDLENEMLDYAVNRQPGSRLACQIELTESMNGLIVRIPKTQK</sequence>
<dbReference type="PANTHER" id="PTHR23426:SF65">
    <property type="entry name" value="FERREDOXIN-2, MITOCHONDRIAL"/>
    <property type="match status" value="1"/>
</dbReference>
<evidence type="ECO:0000256" key="2">
    <source>
        <dbReference type="ARBA" id="ARBA00022714"/>
    </source>
</evidence>
<keyword evidence="5" id="KW-0411">Iron-sulfur</keyword>
<dbReference type="InterPro" id="IPR001041">
    <property type="entry name" value="2Fe-2S_ferredoxin-type"/>
</dbReference>
<evidence type="ECO:0000256" key="1">
    <source>
        <dbReference type="ARBA" id="ARBA00010914"/>
    </source>
</evidence>
<dbReference type="SUPFAM" id="SSF54292">
    <property type="entry name" value="2Fe-2S ferredoxin-like"/>
    <property type="match status" value="1"/>
</dbReference>
<dbReference type="EMBL" id="FJ708486">
    <property type="protein sequence ID" value="ACO92630.1"/>
    <property type="molecule type" value="Genomic_DNA"/>
</dbReference>
<dbReference type="PRINTS" id="PR00355">
    <property type="entry name" value="ADRENODOXIN"/>
</dbReference>
<dbReference type="InterPro" id="IPR018298">
    <property type="entry name" value="Adrenodoxin_Fe-S_BS"/>
</dbReference>
<dbReference type="Pfam" id="PF00111">
    <property type="entry name" value="Fer2"/>
    <property type="match status" value="1"/>
</dbReference>
<dbReference type="GO" id="GO:0005829">
    <property type="term" value="C:cytosol"/>
    <property type="evidence" value="ECO:0007669"/>
    <property type="project" value="TreeGrafter"/>
</dbReference>
<keyword evidence="3" id="KW-0479">Metal-binding</keyword>
<keyword evidence="4" id="KW-0408">Iron</keyword>
<proteinExistence type="inferred from homology"/>
<evidence type="ECO:0000259" key="7">
    <source>
        <dbReference type="PROSITE" id="PS51085"/>
    </source>
</evidence>
<dbReference type="GO" id="GO:0009055">
    <property type="term" value="F:electron transfer activity"/>
    <property type="evidence" value="ECO:0007669"/>
    <property type="project" value="TreeGrafter"/>
</dbReference>
<evidence type="ECO:0000256" key="3">
    <source>
        <dbReference type="ARBA" id="ARBA00022723"/>
    </source>
</evidence>
<protein>
    <submittedName>
        <fullName evidence="8">DpaAc</fullName>
    </submittedName>
</protein>
<dbReference type="AlphaFoldDB" id="C3UVB9"/>
<organism evidence="8">
    <name type="scientific">Burkholderia sp. JS667</name>
    <dbReference type="NCBI Taxonomy" id="622617"/>
    <lineage>
        <taxon>Bacteria</taxon>
        <taxon>Pseudomonadati</taxon>
        <taxon>Pseudomonadota</taxon>
        <taxon>Betaproteobacteria</taxon>
        <taxon>Burkholderiales</taxon>
        <taxon>Burkholderiaceae</taxon>
        <taxon>Burkholderia</taxon>
    </lineage>
</organism>
<evidence type="ECO:0000256" key="4">
    <source>
        <dbReference type="ARBA" id="ARBA00023004"/>
    </source>
</evidence>
<evidence type="ECO:0000313" key="8">
    <source>
        <dbReference type="EMBL" id="ACO92630.1"/>
    </source>
</evidence>
<dbReference type="PROSITE" id="PS00814">
    <property type="entry name" value="ADX"/>
    <property type="match status" value="1"/>
</dbReference>
<comment type="similarity">
    <text evidence="1">Belongs to the adrenodoxin/putidaredoxin family.</text>
</comment>
<dbReference type="GO" id="GO:0046872">
    <property type="term" value="F:metal ion binding"/>
    <property type="evidence" value="ECO:0007669"/>
    <property type="project" value="UniProtKB-KW"/>
</dbReference>
<comment type="cofactor">
    <cofactor evidence="6">
        <name>[2Fe-2S] cluster</name>
        <dbReference type="ChEBI" id="CHEBI:190135"/>
    </cofactor>
</comment>
<dbReference type="Gene3D" id="3.10.20.30">
    <property type="match status" value="1"/>
</dbReference>
<dbReference type="InterPro" id="IPR001055">
    <property type="entry name" value="Adrenodoxin-like"/>
</dbReference>
<dbReference type="InterPro" id="IPR012675">
    <property type="entry name" value="Beta-grasp_dom_sf"/>
</dbReference>
<feature type="domain" description="2Fe-2S ferredoxin-type" evidence="7">
    <location>
        <begin position="2"/>
        <end position="105"/>
    </location>
</feature>
<dbReference type="CDD" id="cd00207">
    <property type="entry name" value="fer2"/>
    <property type="match status" value="1"/>
</dbReference>
<evidence type="ECO:0000256" key="6">
    <source>
        <dbReference type="ARBA" id="ARBA00034078"/>
    </source>
</evidence>
<dbReference type="BioCyc" id="MetaCyc:MONOMER-15716"/>
<dbReference type="GO" id="GO:0051537">
    <property type="term" value="F:2 iron, 2 sulfur cluster binding"/>
    <property type="evidence" value="ECO:0007669"/>
    <property type="project" value="UniProtKB-KW"/>
</dbReference>
<dbReference type="PROSITE" id="PS51085">
    <property type="entry name" value="2FE2S_FER_2"/>
    <property type="match status" value="1"/>
</dbReference>
<evidence type="ECO:0000256" key="5">
    <source>
        <dbReference type="ARBA" id="ARBA00023014"/>
    </source>
</evidence>
<dbReference type="InterPro" id="IPR036010">
    <property type="entry name" value="2Fe-2S_ferredoxin-like_sf"/>
</dbReference>
<keyword evidence="2" id="KW-0001">2Fe-2S</keyword>
<dbReference type="PANTHER" id="PTHR23426">
    <property type="entry name" value="FERREDOXIN/ADRENODOXIN"/>
    <property type="match status" value="1"/>
</dbReference>
<accession>C3UVB9</accession>